<protein>
    <recommendedName>
        <fullName evidence="3">N-acetyltransferase domain-containing protein</fullName>
    </recommendedName>
</protein>
<accession>A0A5N6IQF9</accession>
<keyword evidence="2" id="KW-1185">Reference proteome</keyword>
<reference evidence="1 2" key="1">
    <citation type="submission" date="2019-04" db="EMBL/GenBank/DDBJ databases">
        <title>Fungal friends and foes A comparative genomics study of 23 Aspergillus species from section Flavi.</title>
        <authorList>
            <consortium name="DOE Joint Genome Institute"/>
            <person name="Kjaerbolling I."/>
            <person name="Vesth T.C."/>
            <person name="Frisvad J.C."/>
            <person name="Nybo J.L."/>
            <person name="Theobald S."/>
            <person name="Kildgaard S."/>
            <person name="Petersen T.I."/>
            <person name="Kuo A."/>
            <person name="Sato A."/>
            <person name="Lyhne E.K."/>
            <person name="Kogle M.E."/>
            <person name="Wiebenga A."/>
            <person name="Kun R.S."/>
            <person name="Lubbers R.J."/>
            <person name="Makela M.R."/>
            <person name="Barry K."/>
            <person name="Chovatia M."/>
            <person name="Clum A."/>
            <person name="Daum C."/>
            <person name="Haridas S."/>
            <person name="He G."/>
            <person name="LaButti K."/>
            <person name="Lipzen A."/>
            <person name="Mondo S."/>
            <person name="Pangilinan J."/>
            <person name="Riley R."/>
            <person name="Salamov A."/>
            <person name="Simmons B.A."/>
            <person name="Magnuson J.K."/>
            <person name="Henrissat B."/>
            <person name="Mortensen U.H."/>
            <person name="Larsen T.O."/>
            <person name="De vries R.P."/>
            <person name="Grigoriev I.V."/>
            <person name="Machida M."/>
            <person name="Baker S.E."/>
            <person name="Andersen M.R."/>
        </authorList>
    </citation>
    <scope>NUCLEOTIDE SEQUENCE [LARGE SCALE GENOMIC DNA]</scope>
    <source>
        <strain evidence="1 2">CBS 117635</strain>
    </source>
</reference>
<gene>
    <name evidence="1" type="ORF">BDV30DRAFT_243642</name>
</gene>
<dbReference type="EMBL" id="ML732877">
    <property type="protein sequence ID" value="KAB8268149.1"/>
    <property type="molecule type" value="Genomic_DNA"/>
</dbReference>
<sequence>MAVRYRTIQLPRDPKQLTPRVLAKYARLRLLALHEYPDRLDGLESHSTFSESDWRAMLTDPTRYHFICVAGHSGSERRDLEHGAWVGMNILIGPLSDGQYNFTRATGAVAGSRDMQKVTLWHGLATYVLPPHRGAGAWEDLFGALVTFMRTYTQAHLEATNQSGERGFLARGFVKGDNPALREVYASLGAYEAARITHADAQHLNWKLGLCELIPDSFSMEGKGDDELYSVMEISVSC</sequence>
<name>A0A5N6IQF9_9EURO</name>
<dbReference type="AlphaFoldDB" id="A0A5N6IQF9"/>
<evidence type="ECO:0000313" key="2">
    <source>
        <dbReference type="Proteomes" id="UP000326289"/>
    </source>
</evidence>
<proteinExistence type="predicted"/>
<organism evidence="1 2">
    <name type="scientific">Aspergillus minisclerotigenes</name>
    <dbReference type="NCBI Taxonomy" id="656917"/>
    <lineage>
        <taxon>Eukaryota</taxon>
        <taxon>Fungi</taxon>
        <taxon>Dikarya</taxon>
        <taxon>Ascomycota</taxon>
        <taxon>Pezizomycotina</taxon>
        <taxon>Eurotiomycetes</taxon>
        <taxon>Eurotiomycetidae</taxon>
        <taxon>Eurotiales</taxon>
        <taxon>Aspergillaceae</taxon>
        <taxon>Aspergillus</taxon>
        <taxon>Aspergillus subgen. Circumdati</taxon>
    </lineage>
</organism>
<evidence type="ECO:0000313" key="1">
    <source>
        <dbReference type="EMBL" id="KAB8268149.1"/>
    </source>
</evidence>
<dbReference type="Proteomes" id="UP000326289">
    <property type="component" value="Unassembled WGS sequence"/>
</dbReference>
<evidence type="ECO:0008006" key="3">
    <source>
        <dbReference type="Google" id="ProtNLM"/>
    </source>
</evidence>